<organism evidence="1 2">
    <name type="scientific">Trichonephila clavata</name>
    <name type="common">Joro spider</name>
    <name type="synonym">Nephila clavata</name>
    <dbReference type="NCBI Taxonomy" id="2740835"/>
    <lineage>
        <taxon>Eukaryota</taxon>
        <taxon>Metazoa</taxon>
        <taxon>Ecdysozoa</taxon>
        <taxon>Arthropoda</taxon>
        <taxon>Chelicerata</taxon>
        <taxon>Arachnida</taxon>
        <taxon>Araneae</taxon>
        <taxon>Araneomorphae</taxon>
        <taxon>Entelegynae</taxon>
        <taxon>Araneoidea</taxon>
        <taxon>Nephilidae</taxon>
        <taxon>Trichonephila</taxon>
    </lineage>
</organism>
<dbReference type="PANTHER" id="PTHR47331">
    <property type="entry name" value="PHD-TYPE DOMAIN-CONTAINING PROTEIN"/>
    <property type="match status" value="1"/>
</dbReference>
<sequence>MLYPVVESCLPAEVLKAWNKHRLNREVPVDVAFEKEKVLENLMTFLRHEVEGEEYCVLAENAFGSSMNQKESHKQVQRDEPTATTPVADKIRCIFCDCRHSSQDCQKMSNKSYEDRNSEVMRRTCSLVCLKPGHTAKKCHSSVKSSICERRLHKLLYLRKENPSSLKDKGNNTKKKTSWIRSELTVEEIQKAGFAVIDKVQSSESKKKIKWHFSSPSAPWHGGLWERMVRSIKQILRKCLVKAYITLDISQTTFELLRLL</sequence>
<name>A0A8X6LQP9_TRICU</name>
<gene>
    <name evidence="1" type="primary">X975_02399</name>
    <name evidence="1" type="ORF">TNCT_362381</name>
</gene>
<dbReference type="AlphaFoldDB" id="A0A8X6LQP9"/>
<accession>A0A8X6LQP9</accession>
<dbReference type="Proteomes" id="UP000887116">
    <property type="component" value="Unassembled WGS sequence"/>
</dbReference>
<protein>
    <submittedName>
        <fullName evidence="1">Uncharacterized protein</fullName>
    </submittedName>
</protein>
<dbReference type="SUPFAM" id="SSF53098">
    <property type="entry name" value="Ribonuclease H-like"/>
    <property type="match status" value="1"/>
</dbReference>
<dbReference type="EMBL" id="BMAO01007789">
    <property type="protein sequence ID" value="GFR18535.1"/>
    <property type="molecule type" value="Genomic_DNA"/>
</dbReference>
<comment type="caution">
    <text evidence="1">The sequence shown here is derived from an EMBL/GenBank/DDBJ whole genome shotgun (WGS) entry which is preliminary data.</text>
</comment>
<dbReference type="InterPro" id="IPR036397">
    <property type="entry name" value="RNaseH_sf"/>
</dbReference>
<dbReference type="InterPro" id="IPR012337">
    <property type="entry name" value="RNaseH-like_sf"/>
</dbReference>
<proteinExistence type="predicted"/>
<dbReference type="GO" id="GO:0003676">
    <property type="term" value="F:nucleic acid binding"/>
    <property type="evidence" value="ECO:0007669"/>
    <property type="project" value="InterPro"/>
</dbReference>
<keyword evidence="2" id="KW-1185">Reference proteome</keyword>
<dbReference type="PANTHER" id="PTHR47331:SF1">
    <property type="entry name" value="GAG-LIKE PROTEIN"/>
    <property type="match status" value="1"/>
</dbReference>
<reference evidence="1" key="1">
    <citation type="submission" date="2020-07" db="EMBL/GenBank/DDBJ databases">
        <title>Multicomponent nature underlies the extraordinary mechanical properties of spider dragline silk.</title>
        <authorList>
            <person name="Kono N."/>
            <person name="Nakamura H."/>
            <person name="Mori M."/>
            <person name="Yoshida Y."/>
            <person name="Ohtoshi R."/>
            <person name="Malay A.D."/>
            <person name="Moran D.A.P."/>
            <person name="Tomita M."/>
            <person name="Numata K."/>
            <person name="Arakawa K."/>
        </authorList>
    </citation>
    <scope>NUCLEOTIDE SEQUENCE</scope>
</reference>
<dbReference type="Gene3D" id="3.30.420.10">
    <property type="entry name" value="Ribonuclease H-like superfamily/Ribonuclease H"/>
    <property type="match status" value="1"/>
</dbReference>
<dbReference type="OrthoDB" id="5967017at2759"/>
<evidence type="ECO:0000313" key="2">
    <source>
        <dbReference type="Proteomes" id="UP000887116"/>
    </source>
</evidence>
<evidence type="ECO:0000313" key="1">
    <source>
        <dbReference type="EMBL" id="GFR18535.1"/>
    </source>
</evidence>